<feature type="region of interest" description="Disordered" evidence="1">
    <location>
        <begin position="68"/>
        <end position="124"/>
    </location>
</feature>
<dbReference type="Proteomes" id="UP001604277">
    <property type="component" value="Unassembled WGS sequence"/>
</dbReference>
<dbReference type="EMBL" id="JBFOLJ010000004">
    <property type="protein sequence ID" value="KAL2544440.1"/>
    <property type="molecule type" value="Genomic_DNA"/>
</dbReference>
<evidence type="ECO:0000313" key="3">
    <source>
        <dbReference type="Proteomes" id="UP001604277"/>
    </source>
</evidence>
<accession>A0ABD1W446</accession>
<gene>
    <name evidence="2" type="ORF">Fot_13673</name>
</gene>
<dbReference type="AlphaFoldDB" id="A0ABD1W446"/>
<comment type="caution">
    <text evidence="2">The sequence shown here is derived from an EMBL/GenBank/DDBJ whole genome shotgun (WGS) entry which is preliminary data.</text>
</comment>
<evidence type="ECO:0000313" key="2">
    <source>
        <dbReference type="EMBL" id="KAL2544440.1"/>
    </source>
</evidence>
<evidence type="ECO:0000256" key="1">
    <source>
        <dbReference type="SAM" id="MobiDB-lite"/>
    </source>
</evidence>
<organism evidence="2 3">
    <name type="scientific">Forsythia ovata</name>
    <dbReference type="NCBI Taxonomy" id="205694"/>
    <lineage>
        <taxon>Eukaryota</taxon>
        <taxon>Viridiplantae</taxon>
        <taxon>Streptophyta</taxon>
        <taxon>Embryophyta</taxon>
        <taxon>Tracheophyta</taxon>
        <taxon>Spermatophyta</taxon>
        <taxon>Magnoliopsida</taxon>
        <taxon>eudicotyledons</taxon>
        <taxon>Gunneridae</taxon>
        <taxon>Pentapetalae</taxon>
        <taxon>asterids</taxon>
        <taxon>lamiids</taxon>
        <taxon>Lamiales</taxon>
        <taxon>Oleaceae</taxon>
        <taxon>Forsythieae</taxon>
        <taxon>Forsythia</taxon>
    </lineage>
</organism>
<name>A0ABD1W446_9LAMI</name>
<protein>
    <submittedName>
        <fullName evidence="2">Uncharacterized protein</fullName>
    </submittedName>
</protein>
<sequence length="124" mass="13669">MEGKVDAVVVIGVGEDRVEGEVEAPIDTEVGTTVDGGQEKAVNTYIDTTIEGEVKAAVDTGVGTTVRGDVEEADQPRRRTTQYVRQKNVQEKSKVFLRRSKMKAVEKPDVNEQPRKTRVKKPSQ</sequence>
<feature type="compositionally biased region" description="Basic and acidic residues" evidence="1">
    <location>
        <begin position="103"/>
        <end position="115"/>
    </location>
</feature>
<reference evidence="3" key="1">
    <citation type="submission" date="2024-07" db="EMBL/GenBank/DDBJ databases">
        <title>Two chromosome-level genome assemblies of Korean endemic species Abeliophyllum distichum and Forsythia ovata (Oleaceae).</title>
        <authorList>
            <person name="Jang H."/>
        </authorList>
    </citation>
    <scope>NUCLEOTIDE SEQUENCE [LARGE SCALE GENOMIC DNA]</scope>
</reference>
<feature type="compositionally biased region" description="Basic and acidic residues" evidence="1">
    <location>
        <begin position="68"/>
        <end position="77"/>
    </location>
</feature>
<keyword evidence="3" id="KW-1185">Reference proteome</keyword>
<proteinExistence type="predicted"/>